<feature type="binding site" description="axial binding residue" evidence="3">
    <location>
        <position position="229"/>
    </location>
    <ligand>
        <name>heme</name>
        <dbReference type="ChEBI" id="CHEBI:30413"/>
    </ligand>
    <ligandPart>
        <name>Fe</name>
        <dbReference type="ChEBI" id="CHEBI:18248"/>
    </ligandPart>
</feature>
<dbReference type="PANTHER" id="PTHR24284:SF1">
    <property type="entry name" value="CYTOCHROME P450 FAMILY"/>
    <property type="match status" value="1"/>
</dbReference>
<dbReference type="GO" id="GO:0016705">
    <property type="term" value="F:oxidoreductase activity, acting on paired donors, with incorporation or reduction of molecular oxygen"/>
    <property type="evidence" value="ECO:0007669"/>
    <property type="project" value="InterPro"/>
</dbReference>
<dbReference type="InterPro" id="IPR036396">
    <property type="entry name" value="Cyt_P450_sf"/>
</dbReference>
<dbReference type="Pfam" id="PF00067">
    <property type="entry name" value="p450"/>
    <property type="match status" value="1"/>
</dbReference>
<dbReference type="GO" id="GO:0004497">
    <property type="term" value="F:monooxygenase activity"/>
    <property type="evidence" value="ECO:0007669"/>
    <property type="project" value="UniProtKB-KW"/>
</dbReference>
<dbReference type="InterPro" id="IPR002401">
    <property type="entry name" value="Cyt_P450_E_grp-I"/>
</dbReference>
<comment type="cofactor">
    <cofactor evidence="3">
        <name>heme</name>
        <dbReference type="ChEBI" id="CHEBI:30413"/>
    </cofactor>
</comment>
<accession>A0A0D6LYS7</accession>
<dbReference type="Gene3D" id="1.10.630.10">
    <property type="entry name" value="Cytochrome P450"/>
    <property type="match status" value="1"/>
</dbReference>
<reference evidence="5 6" key="1">
    <citation type="submission" date="2013-05" db="EMBL/GenBank/DDBJ databases">
        <title>Draft genome of the parasitic nematode Anyclostoma ceylanicum.</title>
        <authorList>
            <person name="Mitreva M."/>
        </authorList>
    </citation>
    <scope>NUCLEOTIDE SEQUENCE [LARGE SCALE GENOMIC DNA]</scope>
</reference>
<dbReference type="InterPro" id="IPR017972">
    <property type="entry name" value="Cyt_P450_CS"/>
</dbReference>
<organism evidence="5 6">
    <name type="scientific">Ancylostoma ceylanicum</name>
    <dbReference type="NCBI Taxonomy" id="53326"/>
    <lineage>
        <taxon>Eukaryota</taxon>
        <taxon>Metazoa</taxon>
        <taxon>Ecdysozoa</taxon>
        <taxon>Nematoda</taxon>
        <taxon>Chromadorea</taxon>
        <taxon>Rhabditida</taxon>
        <taxon>Rhabditina</taxon>
        <taxon>Rhabditomorpha</taxon>
        <taxon>Strongyloidea</taxon>
        <taxon>Ancylostomatidae</taxon>
        <taxon>Ancylostomatinae</taxon>
        <taxon>Ancylostoma</taxon>
    </lineage>
</organism>
<dbReference type="InterPro" id="IPR001128">
    <property type="entry name" value="Cyt_P450"/>
</dbReference>
<keyword evidence="3 4" id="KW-0349">Heme</keyword>
<dbReference type="PRINTS" id="PR00463">
    <property type="entry name" value="EP450I"/>
</dbReference>
<dbReference type="Proteomes" id="UP000054495">
    <property type="component" value="Unassembled WGS sequence"/>
</dbReference>
<keyword evidence="3 4" id="KW-0479">Metal-binding</keyword>
<dbReference type="GO" id="GO:0020037">
    <property type="term" value="F:heme binding"/>
    <property type="evidence" value="ECO:0007669"/>
    <property type="project" value="InterPro"/>
</dbReference>
<dbReference type="AlphaFoldDB" id="A0A0D6LYS7"/>
<gene>
    <name evidence="5" type="ORF">ANCCEY_03680</name>
</gene>
<evidence type="ECO:0000313" key="5">
    <source>
        <dbReference type="EMBL" id="EPB77230.1"/>
    </source>
</evidence>
<evidence type="ECO:0000256" key="4">
    <source>
        <dbReference type="RuleBase" id="RU000461"/>
    </source>
</evidence>
<dbReference type="SUPFAM" id="SSF48264">
    <property type="entry name" value="Cytochrome P450"/>
    <property type="match status" value="1"/>
</dbReference>
<dbReference type="PRINTS" id="PR00385">
    <property type="entry name" value="P450"/>
</dbReference>
<keyword evidence="6" id="KW-1185">Reference proteome</keyword>
<keyword evidence="2 4" id="KW-0503">Monooxygenase</keyword>
<evidence type="ECO:0000313" key="6">
    <source>
        <dbReference type="Proteomes" id="UP000054495"/>
    </source>
</evidence>
<dbReference type="EMBL" id="KE124842">
    <property type="protein sequence ID" value="EPB77230.1"/>
    <property type="molecule type" value="Genomic_DNA"/>
</dbReference>
<keyword evidence="3 4" id="KW-0408">Iron</keyword>
<evidence type="ECO:0000256" key="2">
    <source>
        <dbReference type="ARBA" id="ARBA00023033"/>
    </source>
</evidence>
<evidence type="ECO:0000256" key="1">
    <source>
        <dbReference type="ARBA" id="ARBA00010617"/>
    </source>
</evidence>
<proteinExistence type="inferred from homology"/>
<comment type="similarity">
    <text evidence="1 4">Belongs to the cytochrome P450 family.</text>
</comment>
<protein>
    <submittedName>
        <fullName evidence="5">Unspecific monooxygenase</fullName>
    </submittedName>
</protein>
<sequence>MNLRLPIQVFVANIINRTLFGFCYEYDNCNRLMEGIEAMNSTAIRIRSSKLTFAAQMFPIINILPILGYFAKGSFDNLINVCMDFFFAGMETTSTTLRWGTLFLAKHEDVQDKMRAEILSVLGTDKKPTMSIRNKLPYTCAAIQEIQRCANIIAFNVPHRTVRDTSIGAFNIPADTLVIGQIHNILANSHVFKDSEQFRPERFLMEDGVTPNKETVDHFCPFSVGKRQCAGESLARVELFIGIVTLLQNYKIQPVKGREVDMDVIFTITLLPKEQPLRLSPARPEIL</sequence>
<evidence type="ECO:0000256" key="3">
    <source>
        <dbReference type="PIRSR" id="PIRSR602401-1"/>
    </source>
</evidence>
<dbReference type="PROSITE" id="PS00086">
    <property type="entry name" value="CYTOCHROME_P450"/>
    <property type="match status" value="1"/>
</dbReference>
<name>A0A0D6LYS7_9BILA</name>
<keyword evidence="4" id="KW-0560">Oxidoreductase</keyword>
<dbReference type="GO" id="GO:0005506">
    <property type="term" value="F:iron ion binding"/>
    <property type="evidence" value="ECO:0007669"/>
    <property type="project" value="InterPro"/>
</dbReference>
<dbReference type="PANTHER" id="PTHR24284">
    <property type="entry name" value="CYTOCHROME P450 FAMILY"/>
    <property type="match status" value="1"/>
</dbReference>